<evidence type="ECO:0000313" key="1">
    <source>
        <dbReference type="EMBL" id="KAG9394814.1"/>
    </source>
</evidence>
<protein>
    <submittedName>
        <fullName evidence="1">Uncharacterized protein</fullName>
    </submittedName>
</protein>
<accession>A0A8J6B7M4</accession>
<sequence length="131" mass="14524">MVNISVDVPSLDPKKLTLPVLREFKRSARIWVAQNDDFPVGVLLPESLQKAAEEHYDGKSIEDLSLDNIISYLRSEAIPKSLPALKEAIDVIDCPLTSKGLNRSAAMRAYCADFTEYADLVLEVAMKETAD</sequence>
<comment type="caution">
    <text evidence="1">The sequence shown here is derived from an EMBL/GenBank/DDBJ whole genome shotgun (WGS) entry which is preliminary data.</text>
</comment>
<evidence type="ECO:0000313" key="2">
    <source>
        <dbReference type="Proteomes" id="UP000717585"/>
    </source>
</evidence>
<reference evidence="1" key="1">
    <citation type="submission" date="2021-05" db="EMBL/GenBank/DDBJ databases">
        <title>A free-living protist that lacks canonical eukaryotic 1 DNA replication and segregation systems.</title>
        <authorList>
            <person name="Salas-Leiva D.E."/>
            <person name="Tromer E.C."/>
            <person name="Curtis B.A."/>
            <person name="Jerlstrom-Hultqvist J."/>
            <person name="Kolisko M."/>
            <person name="Yi Z."/>
            <person name="Salas-Leiva J.S."/>
            <person name="Gallot-Lavallee L."/>
            <person name="Kops G.J.P.L."/>
            <person name="Archibald J.M."/>
            <person name="Simpson A.G.B."/>
            <person name="Roger A.J."/>
        </authorList>
    </citation>
    <scope>NUCLEOTIDE SEQUENCE</scope>
    <source>
        <strain evidence="1">BICM</strain>
    </source>
</reference>
<dbReference type="EMBL" id="JAHDYR010000012">
    <property type="protein sequence ID" value="KAG9394814.1"/>
    <property type="molecule type" value="Genomic_DNA"/>
</dbReference>
<dbReference type="AlphaFoldDB" id="A0A8J6B7M4"/>
<dbReference type="Proteomes" id="UP000717585">
    <property type="component" value="Unassembled WGS sequence"/>
</dbReference>
<name>A0A8J6B7M4_9EUKA</name>
<proteinExistence type="predicted"/>
<organism evidence="1 2">
    <name type="scientific">Carpediemonas membranifera</name>
    <dbReference type="NCBI Taxonomy" id="201153"/>
    <lineage>
        <taxon>Eukaryota</taxon>
        <taxon>Metamonada</taxon>
        <taxon>Carpediemonas-like organisms</taxon>
        <taxon>Carpediemonas</taxon>
    </lineage>
</organism>
<gene>
    <name evidence="1" type="ORF">J8273_0013</name>
</gene>
<keyword evidence="2" id="KW-1185">Reference proteome</keyword>